<dbReference type="AlphaFoldDB" id="A0A0R2CP47"/>
<dbReference type="PATRIC" id="fig|1423729.3.peg.1702"/>
<dbReference type="STRING" id="1423729.FC80_GL001677"/>
<dbReference type="NCBIfam" id="NF033218">
    <property type="entry name" value="anchor_AmaP"/>
    <property type="match status" value="1"/>
</dbReference>
<protein>
    <recommendedName>
        <fullName evidence="4">Alkaline shock response membrane anchor protein AmaP</fullName>
    </recommendedName>
</protein>
<name>A0A0R2CP47_9LACO</name>
<dbReference type="EMBL" id="AYZE01000005">
    <property type="protein sequence ID" value="KRM92738.1"/>
    <property type="molecule type" value="Genomic_DNA"/>
</dbReference>
<keyword evidence="1" id="KW-1133">Transmembrane helix</keyword>
<evidence type="ECO:0000256" key="1">
    <source>
        <dbReference type="SAM" id="Phobius"/>
    </source>
</evidence>
<proteinExistence type="predicted"/>
<keyword evidence="1" id="KW-0472">Membrane</keyword>
<sequence length="204" mass="22659">MITLSIQFLLYSKKGGDNLRLMSKILVIAGIILAAPLAVTLILQNWTATIGTSTPISLKLDWLIQYEPLYLFWSGVILAIVLLVLLLTIILWPRSQLLYLHQKSAGQVTVSKKAIENFTLAALQEELFIGNPKVSAKLASNKITLKISGNLLNSANAKQQTSTFLNQLKDDLRVCLGISEQKKIKIRLVNFSSSKSNMNRPRVI</sequence>
<feature type="transmembrane region" description="Helical" evidence="1">
    <location>
        <begin position="21"/>
        <end position="43"/>
    </location>
</feature>
<keyword evidence="1" id="KW-0812">Transmembrane</keyword>
<comment type="caution">
    <text evidence="2">The sequence shown here is derived from an EMBL/GenBank/DDBJ whole genome shotgun (WGS) entry which is preliminary data.</text>
</comment>
<gene>
    <name evidence="2" type="ORF">FC80_GL001677</name>
</gene>
<feature type="transmembrane region" description="Helical" evidence="1">
    <location>
        <begin position="70"/>
        <end position="92"/>
    </location>
</feature>
<dbReference type="Proteomes" id="UP000051131">
    <property type="component" value="Unassembled WGS sequence"/>
</dbReference>
<reference evidence="2 3" key="1">
    <citation type="journal article" date="2015" name="Genome Announc.">
        <title>Expanding the biotechnology potential of lactobacilli through comparative genomics of 213 strains and associated genera.</title>
        <authorList>
            <person name="Sun Z."/>
            <person name="Harris H.M."/>
            <person name="McCann A."/>
            <person name="Guo C."/>
            <person name="Argimon S."/>
            <person name="Zhang W."/>
            <person name="Yang X."/>
            <person name="Jeffery I.B."/>
            <person name="Cooney J.C."/>
            <person name="Kagawa T.F."/>
            <person name="Liu W."/>
            <person name="Song Y."/>
            <person name="Salvetti E."/>
            <person name="Wrobel A."/>
            <person name="Rasinkangas P."/>
            <person name="Parkhill J."/>
            <person name="Rea M.C."/>
            <person name="O'Sullivan O."/>
            <person name="Ritari J."/>
            <person name="Douillard F.P."/>
            <person name="Paul Ross R."/>
            <person name="Yang R."/>
            <person name="Briner A.E."/>
            <person name="Felis G.E."/>
            <person name="de Vos W.M."/>
            <person name="Barrangou R."/>
            <person name="Klaenhammer T.R."/>
            <person name="Caufield P.W."/>
            <person name="Cui Y."/>
            <person name="Zhang H."/>
            <person name="O'Toole P.W."/>
        </authorList>
    </citation>
    <scope>NUCLEOTIDE SEQUENCE [LARGE SCALE GENOMIC DNA]</scope>
    <source>
        <strain evidence="2 3">DSM 21116</strain>
    </source>
</reference>
<accession>A0A0R2CP47</accession>
<evidence type="ECO:0000313" key="3">
    <source>
        <dbReference type="Proteomes" id="UP000051131"/>
    </source>
</evidence>
<organism evidence="2 3">
    <name type="scientific">Liquorilactobacillus cacaonum DSM 21116</name>
    <dbReference type="NCBI Taxonomy" id="1423729"/>
    <lineage>
        <taxon>Bacteria</taxon>
        <taxon>Bacillati</taxon>
        <taxon>Bacillota</taxon>
        <taxon>Bacilli</taxon>
        <taxon>Lactobacillales</taxon>
        <taxon>Lactobacillaceae</taxon>
        <taxon>Liquorilactobacillus</taxon>
    </lineage>
</organism>
<evidence type="ECO:0000313" key="2">
    <source>
        <dbReference type="EMBL" id="KRM92738.1"/>
    </source>
</evidence>
<evidence type="ECO:0008006" key="4">
    <source>
        <dbReference type="Google" id="ProtNLM"/>
    </source>
</evidence>
<keyword evidence="3" id="KW-1185">Reference proteome</keyword>